<dbReference type="InterPro" id="IPR000182">
    <property type="entry name" value="GNAT_dom"/>
</dbReference>
<comment type="caution">
    <text evidence="2">The sequence shown here is derived from an EMBL/GenBank/DDBJ whole genome shotgun (WGS) entry which is preliminary data.</text>
</comment>
<dbReference type="CDD" id="cd04301">
    <property type="entry name" value="NAT_SF"/>
    <property type="match status" value="1"/>
</dbReference>
<sequence>MVTMAWRGAFGNDEVNRLHANAFQHGPIRDDWTAKLERYSLGWVTARADDGALVGFVNVAWDGGVHAFILDTMVDPTRGRAGIGTDLVRMAAENASNSGCEWLHVDFEPHLRSFYLDACGFTPTAAGLIRLR</sequence>
<accession>A0A849A5Y4</accession>
<dbReference type="Gene3D" id="3.40.630.30">
    <property type="match status" value="1"/>
</dbReference>
<organism evidence="2 3">
    <name type="scientific">Nakamurella aerolata</name>
    <dbReference type="NCBI Taxonomy" id="1656892"/>
    <lineage>
        <taxon>Bacteria</taxon>
        <taxon>Bacillati</taxon>
        <taxon>Actinomycetota</taxon>
        <taxon>Actinomycetes</taxon>
        <taxon>Nakamurellales</taxon>
        <taxon>Nakamurellaceae</taxon>
        <taxon>Nakamurella</taxon>
    </lineage>
</organism>
<evidence type="ECO:0000259" key="1">
    <source>
        <dbReference type="PROSITE" id="PS51186"/>
    </source>
</evidence>
<dbReference type="Proteomes" id="UP000562984">
    <property type="component" value="Unassembled WGS sequence"/>
</dbReference>
<gene>
    <name evidence="2" type="ORF">HKD39_01580</name>
</gene>
<dbReference type="EMBL" id="JABEND010000001">
    <property type="protein sequence ID" value="NNG34431.1"/>
    <property type="molecule type" value="Genomic_DNA"/>
</dbReference>
<dbReference type="PROSITE" id="PS51186">
    <property type="entry name" value="GNAT"/>
    <property type="match status" value="1"/>
</dbReference>
<dbReference type="GO" id="GO:0016747">
    <property type="term" value="F:acyltransferase activity, transferring groups other than amino-acyl groups"/>
    <property type="evidence" value="ECO:0007669"/>
    <property type="project" value="InterPro"/>
</dbReference>
<name>A0A849A5Y4_9ACTN</name>
<proteinExistence type="predicted"/>
<dbReference type="AlphaFoldDB" id="A0A849A5Y4"/>
<keyword evidence="3" id="KW-1185">Reference proteome</keyword>
<keyword evidence="2" id="KW-0808">Transferase</keyword>
<protein>
    <submittedName>
        <fullName evidence="2">GNAT family N-acetyltransferase</fullName>
    </submittedName>
</protein>
<dbReference type="InterPro" id="IPR016181">
    <property type="entry name" value="Acyl_CoA_acyltransferase"/>
</dbReference>
<dbReference type="RefSeq" id="WP_171198068.1">
    <property type="nucleotide sequence ID" value="NZ_JABEND010000001.1"/>
</dbReference>
<reference evidence="2 3" key="1">
    <citation type="submission" date="2020-05" db="EMBL/GenBank/DDBJ databases">
        <title>Nakamurella sp. DB0629 isolated from air conditioner.</title>
        <authorList>
            <person name="Kim D.H."/>
            <person name="Kim D.-U."/>
        </authorList>
    </citation>
    <scope>NUCLEOTIDE SEQUENCE [LARGE SCALE GENOMIC DNA]</scope>
    <source>
        <strain evidence="2 3">DB0629</strain>
    </source>
</reference>
<evidence type="ECO:0000313" key="3">
    <source>
        <dbReference type="Proteomes" id="UP000562984"/>
    </source>
</evidence>
<dbReference type="Pfam" id="PF00583">
    <property type="entry name" value="Acetyltransf_1"/>
    <property type="match status" value="1"/>
</dbReference>
<feature type="domain" description="N-acetyltransferase" evidence="1">
    <location>
        <begin position="1"/>
        <end position="132"/>
    </location>
</feature>
<evidence type="ECO:0000313" key="2">
    <source>
        <dbReference type="EMBL" id="NNG34431.1"/>
    </source>
</evidence>
<dbReference type="SUPFAM" id="SSF55729">
    <property type="entry name" value="Acyl-CoA N-acyltransferases (Nat)"/>
    <property type="match status" value="1"/>
</dbReference>